<keyword evidence="2 4" id="KW-0863">Zinc-finger</keyword>
<dbReference type="OrthoDB" id="410307at2759"/>
<feature type="compositionally biased region" description="Polar residues" evidence="5">
    <location>
        <begin position="424"/>
        <end position="433"/>
    </location>
</feature>
<dbReference type="Pfam" id="PF00642">
    <property type="entry name" value="zf-CCCH"/>
    <property type="match status" value="1"/>
</dbReference>
<feature type="domain" description="C3H1-type" evidence="6">
    <location>
        <begin position="7"/>
        <end position="34"/>
    </location>
</feature>
<keyword evidence="3 4" id="KW-0862">Zinc</keyword>
<feature type="zinc finger region" description="C3H1-type" evidence="4">
    <location>
        <begin position="105"/>
        <end position="134"/>
    </location>
</feature>
<feature type="zinc finger region" description="C3H1-type" evidence="4">
    <location>
        <begin position="7"/>
        <end position="34"/>
    </location>
</feature>
<dbReference type="PROSITE" id="PS50103">
    <property type="entry name" value="ZF_C3H1"/>
    <property type="match status" value="3"/>
</dbReference>
<dbReference type="GO" id="GO:0008270">
    <property type="term" value="F:zinc ion binding"/>
    <property type="evidence" value="ECO:0007669"/>
    <property type="project" value="UniProtKB-KW"/>
</dbReference>
<evidence type="ECO:0000259" key="6">
    <source>
        <dbReference type="PROSITE" id="PS50103"/>
    </source>
</evidence>
<feature type="zinc finger region" description="C3H1-type" evidence="4">
    <location>
        <begin position="200"/>
        <end position="220"/>
    </location>
</feature>
<proteinExistence type="evidence at transcript level"/>
<feature type="domain" description="C3H1-type" evidence="6">
    <location>
        <begin position="200"/>
        <end position="220"/>
    </location>
</feature>
<accession>A0A6G6FQQ4</accession>
<evidence type="ECO:0000313" key="7">
    <source>
        <dbReference type="EMBL" id="QIE48550.1"/>
    </source>
</evidence>
<dbReference type="Gene3D" id="4.10.1000.10">
    <property type="entry name" value="Zinc finger, CCCH-type"/>
    <property type="match status" value="1"/>
</dbReference>
<dbReference type="InterPro" id="IPR000571">
    <property type="entry name" value="Znf_CCCH"/>
</dbReference>
<feature type="region of interest" description="Disordered" evidence="5">
    <location>
        <begin position="421"/>
        <end position="443"/>
    </location>
</feature>
<dbReference type="SUPFAM" id="SSF90229">
    <property type="entry name" value="CCCH zinc finger"/>
    <property type="match status" value="1"/>
</dbReference>
<evidence type="ECO:0000256" key="4">
    <source>
        <dbReference type="PROSITE-ProRule" id="PRU00723"/>
    </source>
</evidence>
<name>A0A6G6FQQ4_9APHY</name>
<keyword evidence="1 4" id="KW-0479">Metal-binding</keyword>
<dbReference type="Gene3D" id="6.10.250.3220">
    <property type="match status" value="1"/>
</dbReference>
<evidence type="ECO:0000256" key="3">
    <source>
        <dbReference type="ARBA" id="ARBA00022833"/>
    </source>
</evidence>
<organism evidence="7">
    <name type="scientific">Trametes gibbosa</name>
    <dbReference type="NCBI Taxonomy" id="160864"/>
    <lineage>
        <taxon>Eukaryota</taxon>
        <taxon>Fungi</taxon>
        <taxon>Dikarya</taxon>
        <taxon>Basidiomycota</taxon>
        <taxon>Agaricomycotina</taxon>
        <taxon>Agaricomycetes</taxon>
        <taxon>Polyporales</taxon>
        <taxon>Polyporaceae</taxon>
        <taxon>Trametes</taxon>
    </lineage>
</organism>
<feature type="compositionally biased region" description="Polar residues" evidence="5">
    <location>
        <begin position="352"/>
        <end position="369"/>
    </location>
</feature>
<protein>
    <recommendedName>
        <fullName evidence="6">C3H1-type domain-containing protein</fullName>
    </recommendedName>
</protein>
<evidence type="ECO:0000256" key="2">
    <source>
        <dbReference type="ARBA" id="ARBA00022771"/>
    </source>
</evidence>
<feature type="region of interest" description="Disordered" evidence="5">
    <location>
        <begin position="350"/>
        <end position="369"/>
    </location>
</feature>
<dbReference type="EMBL" id="MK805277">
    <property type="protein sequence ID" value="QIE48550.1"/>
    <property type="molecule type" value="mRNA"/>
</dbReference>
<reference evidence="7" key="1">
    <citation type="journal article" date="2019" name="J. For. Res.">
        <title>Expression and analysis of zinc finger family gene in Lenzites gibbosa.</title>
        <authorList>
            <person name="Zhang J."/>
            <person name="Chi Y."/>
            <person name="Li S."/>
            <person name="Zhang J."/>
            <person name="Chen J."/>
        </authorList>
    </citation>
    <scope>NUCLEOTIDE SEQUENCE</scope>
    <source>
        <strain evidence="7">ZnF143</strain>
    </source>
</reference>
<evidence type="ECO:0000256" key="1">
    <source>
        <dbReference type="ARBA" id="ARBA00022723"/>
    </source>
</evidence>
<dbReference type="AlphaFoldDB" id="A0A6G6FQQ4"/>
<dbReference type="SMART" id="SM00356">
    <property type="entry name" value="ZnF_C3H1"/>
    <property type="match status" value="3"/>
</dbReference>
<evidence type="ECO:0000256" key="5">
    <source>
        <dbReference type="SAM" id="MobiDB-lite"/>
    </source>
</evidence>
<feature type="domain" description="C3H1-type" evidence="6">
    <location>
        <begin position="105"/>
        <end position="134"/>
    </location>
</feature>
<sequence length="476" mass="52521">MTSHQWRSTTKLCRNFALGHCPQDQACNYIHASPATIQRHTDIHSMLDSGSNLTHGLRSSLATSPVYSTLSPVTNNSDQPNYQLGLSPAMGTTAVSDHIKYRSLSWRTALCRHFVKNKGWCPLGDECNYIHDLSLAEFAKDDARFTTRRSAGRGGGRHGSRGKMGSKHSHCWAYVQGLCHVQDCQYLHPVAVHLFAQHTPCLAWPNCRRGPLCPYKHPELYISDSAPPSPDLQATSEAPHTQRAALTQSDLISPGALPYNGMFYFNTQQPLLQSLPPPPQLRLPLPPQPPMMLGSPWQAWRFPYPPTPLTYVPVMMGPQASWPVHDTNRPLPDFNAATMWPPQVFPKFVGPSFNTEPSQSSPDSHSPNYTYEPIIEHPHVGALPVPDSDLPYIPSKSEPRAGHARRISVTIKNKEDLDALALDSGTQRRQPWQTHGDRVGRRVSATSVATSWAPSSSGLHGGVKGTLTPPGILYGM</sequence>
<dbReference type="InterPro" id="IPR036855">
    <property type="entry name" value="Znf_CCCH_sf"/>
</dbReference>
<dbReference type="Pfam" id="PF14608">
    <property type="entry name" value="zf-CCCH_2"/>
    <property type="match status" value="2"/>
</dbReference>